<gene>
    <name evidence="4" type="ORF">E3N88_11064</name>
</gene>
<accession>A0A5N6PCN9</accession>
<name>A0A5N6PCN9_9ASTR</name>
<dbReference type="GO" id="GO:0006397">
    <property type="term" value="P:mRNA processing"/>
    <property type="evidence" value="ECO:0007669"/>
    <property type="project" value="UniProtKB-KW"/>
</dbReference>
<dbReference type="InterPro" id="IPR036483">
    <property type="entry name" value="PWI_dom_sf"/>
</dbReference>
<dbReference type="SUPFAM" id="SSF101233">
    <property type="entry name" value="PWI domain"/>
    <property type="match status" value="1"/>
</dbReference>
<feature type="compositionally biased region" description="Basic residues" evidence="2">
    <location>
        <begin position="375"/>
        <end position="435"/>
    </location>
</feature>
<keyword evidence="1" id="KW-0507">mRNA processing</keyword>
<dbReference type="GO" id="GO:0048024">
    <property type="term" value="P:regulation of mRNA splicing, via spliceosome"/>
    <property type="evidence" value="ECO:0007669"/>
    <property type="project" value="TreeGrafter"/>
</dbReference>
<feature type="compositionally biased region" description="Low complexity" evidence="2">
    <location>
        <begin position="436"/>
        <end position="447"/>
    </location>
</feature>
<feature type="region of interest" description="Disordered" evidence="2">
    <location>
        <begin position="205"/>
        <end position="569"/>
    </location>
</feature>
<feature type="compositionally biased region" description="Low complexity" evidence="2">
    <location>
        <begin position="289"/>
        <end position="306"/>
    </location>
</feature>
<evidence type="ECO:0000256" key="1">
    <source>
        <dbReference type="ARBA" id="ARBA00022664"/>
    </source>
</evidence>
<evidence type="ECO:0000313" key="5">
    <source>
        <dbReference type="Proteomes" id="UP000326396"/>
    </source>
</evidence>
<dbReference type="PANTHER" id="PTHR23148">
    <property type="entry name" value="SERINE/ARGININE REGULATED NUCLEAR MATRIX PROTEIN"/>
    <property type="match status" value="1"/>
</dbReference>
<dbReference type="InterPro" id="IPR052225">
    <property type="entry name" value="Ser/Arg_repetitive_matrix"/>
</dbReference>
<dbReference type="Proteomes" id="UP000326396">
    <property type="component" value="Linkage Group LG13"/>
</dbReference>
<dbReference type="OrthoDB" id="163257at2759"/>
<feature type="compositionally biased region" description="Basic and acidic residues" evidence="2">
    <location>
        <begin position="706"/>
        <end position="733"/>
    </location>
</feature>
<evidence type="ECO:0000256" key="2">
    <source>
        <dbReference type="SAM" id="MobiDB-lite"/>
    </source>
</evidence>
<comment type="caution">
    <text evidence="4">The sequence shown here is derived from an EMBL/GenBank/DDBJ whole genome shotgun (WGS) entry which is preliminary data.</text>
</comment>
<feature type="compositionally biased region" description="Basic and acidic residues" evidence="2">
    <location>
        <begin position="604"/>
        <end position="633"/>
    </location>
</feature>
<dbReference type="Gene3D" id="1.20.1390.10">
    <property type="entry name" value="PWI domain"/>
    <property type="match status" value="1"/>
</dbReference>
<dbReference type="GO" id="GO:0005681">
    <property type="term" value="C:spliceosomal complex"/>
    <property type="evidence" value="ECO:0007669"/>
    <property type="project" value="TreeGrafter"/>
</dbReference>
<feature type="compositionally biased region" description="Low complexity" evidence="2">
    <location>
        <begin position="313"/>
        <end position="326"/>
    </location>
</feature>
<sequence>MTLQVKIELESSVIVNKVYDPPTIPLITSPSPSTAISPATPITKPTKRHLQSPVVMYICNDRLTEQMGTTADQDTRFSNKHAKLLKSFKFPPELENLVDMTKVKMDVMRPWIAQRVTELLGFEDEVLINFIYGLLEEKVVNGKEIQISLTGFMEKNTGKFMKELWSHLLSAQQNASGVPQQFLDAKEEETRKKLEDTDRITRELKRTKEKEGLDQEHERVKMDREAVDVKAANLETHSRRRTKFSSKWSADDNGMDETNGSKETASLSASPEDLRRSVSVGRRSRSLSRRFSTPRRVGSHPRSPSPARRRLRSTSPAPSCGQSPLPARRRLRSPARRRSPSPIWHRSRSPVRRRSPPLSRHRSRSPIYRRSQTPIRRRSRSPVRRRSRSPVRRWSRSPVRRWSQRRSRSPAQRRLRTPVRRRSPSPFLRRPRSPYRQRSQSSGSPYPVHSASSPIRGRSPSLMRRRYQRAPSTPRHQSPLPIKHRATVHKSQRSPSPGSRSSSPSGRISLSPTHGSMEKDLKGRSISHNGEPVLSHSPSSSVSPPSARISLSQERSLISPEGRRERMNVKDRLSRVEMDERNSSRFVFFLIIICRFLMNDDGKKNYPEFSRDGAHDSEKRYKTNDMNRAERRNQSGILNYGSDESDHKRKHKRPKRKVITSDDDTSHDSHTEDRKEAKRRRKEEKRLRKEEKYKRREERRHRKEIRRSEKLKQKAGKNDSDSHDESTLSDQKKLEIELREKALESLRAKRGGGH</sequence>
<evidence type="ECO:0000259" key="3">
    <source>
        <dbReference type="PROSITE" id="PS51025"/>
    </source>
</evidence>
<feature type="compositionally biased region" description="Basic and acidic residues" evidence="2">
    <location>
        <begin position="205"/>
        <end position="228"/>
    </location>
</feature>
<feature type="compositionally biased region" description="Basic residues" evidence="2">
    <location>
        <begin position="648"/>
        <end position="658"/>
    </location>
</feature>
<feature type="compositionally biased region" description="Low complexity" evidence="2">
    <location>
        <begin position="493"/>
        <end position="512"/>
    </location>
</feature>
<feature type="region of interest" description="Disordered" evidence="2">
    <location>
        <begin position="604"/>
        <end position="733"/>
    </location>
</feature>
<dbReference type="GO" id="GO:0003723">
    <property type="term" value="F:RNA binding"/>
    <property type="evidence" value="ECO:0007669"/>
    <property type="project" value="TreeGrafter"/>
</dbReference>
<feature type="compositionally biased region" description="Low complexity" evidence="2">
    <location>
        <begin position="365"/>
        <end position="374"/>
    </location>
</feature>
<dbReference type="PANTHER" id="PTHR23148:SF0">
    <property type="entry name" value="SERINE_ARGININE REPETITIVE MATRIX PROTEIN 1"/>
    <property type="match status" value="1"/>
</dbReference>
<keyword evidence="5" id="KW-1185">Reference proteome</keyword>
<reference evidence="4 5" key="1">
    <citation type="submission" date="2019-05" db="EMBL/GenBank/DDBJ databases">
        <title>Mikania micrantha, genome provides insights into the molecular mechanism of rapid growth.</title>
        <authorList>
            <person name="Liu B."/>
        </authorList>
    </citation>
    <scope>NUCLEOTIDE SEQUENCE [LARGE SCALE GENOMIC DNA]</scope>
    <source>
        <strain evidence="4">NLD-2019</strain>
        <tissue evidence="4">Leaf</tissue>
    </source>
</reference>
<dbReference type="SMART" id="SM00311">
    <property type="entry name" value="PWI"/>
    <property type="match status" value="1"/>
</dbReference>
<feature type="compositionally biased region" description="Low complexity" evidence="2">
    <location>
        <begin position="532"/>
        <end position="552"/>
    </location>
</feature>
<dbReference type="InterPro" id="IPR002483">
    <property type="entry name" value="PWI_dom"/>
</dbReference>
<dbReference type="Pfam" id="PF01480">
    <property type="entry name" value="PWI"/>
    <property type="match status" value="1"/>
</dbReference>
<feature type="compositionally biased region" description="Basic residues" evidence="2">
    <location>
        <begin position="327"/>
        <end position="364"/>
    </location>
</feature>
<proteinExistence type="predicted"/>
<organism evidence="4 5">
    <name type="scientific">Mikania micrantha</name>
    <name type="common">bitter vine</name>
    <dbReference type="NCBI Taxonomy" id="192012"/>
    <lineage>
        <taxon>Eukaryota</taxon>
        <taxon>Viridiplantae</taxon>
        <taxon>Streptophyta</taxon>
        <taxon>Embryophyta</taxon>
        <taxon>Tracheophyta</taxon>
        <taxon>Spermatophyta</taxon>
        <taxon>Magnoliopsida</taxon>
        <taxon>eudicotyledons</taxon>
        <taxon>Gunneridae</taxon>
        <taxon>Pentapetalae</taxon>
        <taxon>asterids</taxon>
        <taxon>campanulids</taxon>
        <taxon>Asterales</taxon>
        <taxon>Asteraceae</taxon>
        <taxon>Asteroideae</taxon>
        <taxon>Heliantheae alliance</taxon>
        <taxon>Eupatorieae</taxon>
        <taxon>Mikania</taxon>
    </lineage>
</organism>
<feature type="domain" description="PWI" evidence="3">
    <location>
        <begin position="87"/>
        <end position="185"/>
    </location>
</feature>
<feature type="compositionally biased region" description="Basic and acidic residues" evidence="2">
    <location>
        <begin position="684"/>
        <end position="696"/>
    </location>
</feature>
<feature type="compositionally biased region" description="Polar residues" evidence="2">
    <location>
        <begin position="256"/>
        <end position="269"/>
    </location>
</feature>
<feature type="compositionally biased region" description="Basic residues" evidence="2">
    <location>
        <begin position="482"/>
        <end position="492"/>
    </location>
</feature>
<feature type="compositionally biased region" description="Basic and acidic residues" evidence="2">
    <location>
        <begin position="664"/>
        <end position="676"/>
    </location>
</feature>
<dbReference type="AlphaFoldDB" id="A0A5N6PCN9"/>
<dbReference type="EMBL" id="SZYD01000005">
    <property type="protein sequence ID" value="KAD6119793.1"/>
    <property type="molecule type" value="Genomic_DNA"/>
</dbReference>
<dbReference type="PROSITE" id="PS51025">
    <property type="entry name" value="PWI"/>
    <property type="match status" value="1"/>
</dbReference>
<evidence type="ECO:0000313" key="4">
    <source>
        <dbReference type="EMBL" id="KAD6119793.1"/>
    </source>
</evidence>
<protein>
    <recommendedName>
        <fullName evidence="3">PWI domain-containing protein</fullName>
    </recommendedName>
</protein>